<dbReference type="Gene3D" id="2.40.320.10">
    <property type="entry name" value="Hypothetical Protein Pfu-838710-001"/>
    <property type="match status" value="1"/>
</dbReference>
<sequence length="184" mass="20607">MPIETEWKYVLDDPDGSLEAAVTAAHPVFDIEQAYLDDGARVRRVQKRAPDAPPRFVYTHKRKIAGVTVEIECKIDPRDYTLLRGACRRSLRKIRVVMVDGDQPFEIDFFKLGDRTYFVLAEAEVAETVDRAPPLPPLLAARLLHTVAPDERGYSSRDLCDVTTARSILDELRAAPRSLSAATA</sequence>
<dbReference type="Proteomes" id="UP000681075">
    <property type="component" value="Unassembled WGS sequence"/>
</dbReference>
<dbReference type="EMBL" id="BOPV01000001">
    <property type="protein sequence ID" value="GIL37883.1"/>
    <property type="molecule type" value="Genomic_DNA"/>
</dbReference>
<evidence type="ECO:0000313" key="1">
    <source>
        <dbReference type="EMBL" id="GIL37883.1"/>
    </source>
</evidence>
<comment type="caution">
    <text evidence="1">The sequence shown here is derived from an EMBL/GenBank/DDBJ whole genome shotgun (WGS) entry which is preliminary data.</text>
</comment>
<dbReference type="AlphaFoldDB" id="A0A8S8X612"/>
<organism evidence="1 2">
    <name type="scientific">Roseiterribacter gracilis</name>
    <dbReference type="NCBI Taxonomy" id="2812848"/>
    <lineage>
        <taxon>Bacteria</taxon>
        <taxon>Pseudomonadati</taxon>
        <taxon>Pseudomonadota</taxon>
        <taxon>Alphaproteobacteria</taxon>
        <taxon>Rhodospirillales</taxon>
        <taxon>Roseiterribacteraceae</taxon>
        <taxon>Roseiterribacter</taxon>
    </lineage>
</organism>
<gene>
    <name evidence="1" type="ORF">TMPK1_01200</name>
</gene>
<reference evidence="1" key="1">
    <citation type="submission" date="2021-02" db="EMBL/GenBank/DDBJ databases">
        <title>Genome sequence of Rhodospirillales sp. strain TMPK1 isolated from soil.</title>
        <authorList>
            <person name="Nakai R."/>
            <person name="Kusada H."/>
            <person name="Tamaki H."/>
        </authorList>
    </citation>
    <scope>NUCLEOTIDE SEQUENCE</scope>
    <source>
        <strain evidence="1">TMPK1</strain>
    </source>
</reference>
<name>A0A8S8X612_9PROT</name>
<dbReference type="InterPro" id="IPR033469">
    <property type="entry name" value="CYTH-like_dom_sf"/>
</dbReference>
<protein>
    <recommendedName>
        <fullName evidence="3">CYTH domain-containing protein</fullName>
    </recommendedName>
</protein>
<proteinExistence type="predicted"/>
<accession>A0A8S8X612</accession>
<evidence type="ECO:0008006" key="3">
    <source>
        <dbReference type="Google" id="ProtNLM"/>
    </source>
</evidence>
<keyword evidence="2" id="KW-1185">Reference proteome</keyword>
<dbReference type="SUPFAM" id="SSF55154">
    <property type="entry name" value="CYTH-like phosphatases"/>
    <property type="match status" value="1"/>
</dbReference>
<dbReference type="RefSeq" id="WP_420240785.1">
    <property type="nucleotide sequence ID" value="NZ_BOPV01000001.1"/>
</dbReference>
<evidence type="ECO:0000313" key="2">
    <source>
        <dbReference type="Proteomes" id="UP000681075"/>
    </source>
</evidence>